<name>A0A3Q8CFU6_9EUKA</name>
<dbReference type="GO" id="GO:0005840">
    <property type="term" value="C:ribosome"/>
    <property type="evidence" value="ECO:0007669"/>
    <property type="project" value="UniProtKB-KW"/>
</dbReference>
<dbReference type="GO" id="GO:0009507">
    <property type="term" value="C:chloroplast"/>
    <property type="evidence" value="ECO:0007669"/>
    <property type="project" value="UniProtKB-SubCell"/>
</dbReference>
<dbReference type="InterPro" id="IPR013025">
    <property type="entry name" value="Ribosomal_uL23-like"/>
</dbReference>
<keyword evidence="4 7" id="KW-0689">Ribosomal protein</keyword>
<dbReference type="PANTHER" id="PTHR11620">
    <property type="entry name" value="60S RIBOSOMAL PROTEIN L23A"/>
    <property type="match status" value="1"/>
</dbReference>
<dbReference type="GO" id="GO:0006412">
    <property type="term" value="P:translation"/>
    <property type="evidence" value="ECO:0007669"/>
    <property type="project" value="UniProtKB-UniRule"/>
</dbReference>
<keyword evidence="9" id="KW-0934">Plastid</keyword>
<dbReference type="NCBIfam" id="NF004363">
    <property type="entry name" value="PRK05738.2-4"/>
    <property type="match status" value="1"/>
</dbReference>
<comment type="function">
    <text evidence="7">Binds to 23S rRNA.</text>
</comment>
<reference evidence="9" key="1">
    <citation type="journal article" date="2019" name="Mitochondrial DNA Part B Resour">
        <title>The chloroplast genome of the marine microalga Tisochrysis lutea.</title>
        <authorList>
            <person name="Mendez-Leyva A.B."/>
            <person name="Guo J."/>
            <person name="Mudd E.A."/>
            <person name="Wong J."/>
            <person name="Schwartz J.-M."/>
            <person name="Day A."/>
        </authorList>
    </citation>
    <scope>NUCLEOTIDE SEQUENCE</scope>
</reference>
<dbReference type="FunFam" id="3.30.70.330:FF:000001">
    <property type="entry name" value="50S ribosomal protein L23"/>
    <property type="match status" value="1"/>
</dbReference>
<evidence type="ECO:0000256" key="7">
    <source>
        <dbReference type="HAMAP-Rule" id="MF_01369"/>
    </source>
</evidence>
<keyword evidence="2 7" id="KW-0699">rRNA-binding</keyword>
<organism evidence="9">
    <name type="scientific">Tisochrysis lutea</name>
    <dbReference type="NCBI Taxonomy" id="1321669"/>
    <lineage>
        <taxon>Eukaryota</taxon>
        <taxon>Haptista</taxon>
        <taxon>Haptophyta</taxon>
        <taxon>Prymnesiophyceae</taxon>
        <taxon>Isochrysidales</taxon>
        <taxon>Isochrysidaceae</taxon>
        <taxon>Tisochrysis</taxon>
    </lineage>
</organism>
<dbReference type="RefSeq" id="YP_009550238.1">
    <property type="nucleotide sequence ID" value="NC_040291.1"/>
</dbReference>
<accession>A0A3Q8CFU6</accession>
<comment type="similarity">
    <text evidence="1 7 8">Belongs to the universal ribosomal protein uL23 family.</text>
</comment>
<comment type="subcellular location">
    <subcellularLocation>
        <location evidence="7">Plastid</location>
        <location evidence="7">Chloroplast</location>
    </subcellularLocation>
</comment>
<dbReference type="InterPro" id="IPR001014">
    <property type="entry name" value="Ribosomal_uL23_CS"/>
</dbReference>
<evidence type="ECO:0000313" key="9">
    <source>
        <dbReference type="EMBL" id="AUM82540.1"/>
    </source>
</evidence>
<evidence type="ECO:0000256" key="6">
    <source>
        <dbReference type="ARBA" id="ARBA00035287"/>
    </source>
</evidence>
<evidence type="ECO:0000256" key="4">
    <source>
        <dbReference type="ARBA" id="ARBA00022980"/>
    </source>
</evidence>
<dbReference type="EMBL" id="MF795089">
    <property type="protein sequence ID" value="AUM82540.1"/>
    <property type="molecule type" value="Genomic_DNA"/>
</dbReference>
<dbReference type="GO" id="GO:0019843">
    <property type="term" value="F:rRNA binding"/>
    <property type="evidence" value="ECO:0007669"/>
    <property type="project" value="UniProtKB-UniRule"/>
</dbReference>
<dbReference type="NCBIfam" id="NF004368">
    <property type="entry name" value="PRK05738.3-4"/>
    <property type="match status" value="1"/>
</dbReference>
<dbReference type="Gene3D" id="3.30.70.330">
    <property type="match status" value="1"/>
</dbReference>
<dbReference type="InterPro" id="IPR012678">
    <property type="entry name" value="Ribosomal_uL23/eL15/eS24_sf"/>
</dbReference>
<evidence type="ECO:0000256" key="3">
    <source>
        <dbReference type="ARBA" id="ARBA00022884"/>
    </source>
</evidence>
<evidence type="ECO:0000256" key="8">
    <source>
        <dbReference type="RuleBase" id="RU003934"/>
    </source>
</evidence>
<keyword evidence="5 7" id="KW-0687">Ribonucleoprotein</keyword>
<dbReference type="GO" id="GO:1990904">
    <property type="term" value="C:ribonucleoprotein complex"/>
    <property type="evidence" value="ECO:0007669"/>
    <property type="project" value="UniProtKB-KW"/>
</dbReference>
<dbReference type="GO" id="GO:0003735">
    <property type="term" value="F:structural constituent of ribosome"/>
    <property type="evidence" value="ECO:0007669"/>
    <property type="project" value="InterPro"/>
</dbReference>
<geneLocation type="chloroplast" evidence="9"/>
<evidence type="ECO:0000256" key="2">
    <source>
        <dbReference type="ARBA" id="ARBA00022730"/>
    </source>
</evidence>
<evidence type="ECO:0000256" key="1">
    <source>
        <dbReference type="ARBA" id="ARBA00006700"/>
    </source>
</evidence>
<dbReference type="Pfam" id="PF00276">
    <property type="entry name" value="Ribosomal_L23"/>
    <property type="match status" value="1"/>
</dbReference>
<dbReference type="InterPro" id="IPR012677">
    <property type="entry name" value="Nucleotide-bd_a/b_plait_sf"/>
</dbReference>
<proteinExistence type="inferred from homology"/>
<dbReference type="HAMAP" id="MF_01369_B">
    <property type="entry name" value="Ribosomal_uL23_B"/>
    <property type="match status" value="1"/>
</dbReference>
<protein>
    <recommendedName>
        <fullName evidence="6 7">Large ribosomal subunit protein uL23c</fullName>
    </recommendedName>
</protein>
<keyword evidence="3 7" id="KW-0694">RNA-binding</keyword>
<keyword evidence="9" id="KW-0150">Chloroplast</keyword>
<comment type="subunit">
    <text evidence="7">Part of the 50S ribosomal subunit.</text>
</comment>
<evidence type="ECO:0000256" key="5">
    <source>
        <dbReference type="ARBA" id="ARBA00023274"/>
    </source>
</evidence>
<dbReference type="PROSITE" id="PS00050">
    <property type="entry name" value="RIBOSOMAL_L23"/>
    <property type="match status" value="1"/>
</dbReference>
<dbReference type="AlphaFoldDB" id="A0A3Q8CFU6"/>
<gene>
    <name evidence="7 9" type="primary">rpl23</name>
</gene>
<sequence>MNTSSKSFLDLIKYPILTEKTSRLIEQNQYSFAVDKKADKVSIKAAIEELFDVKVASVNTAHMPLKKRRVGKFIGKRAQHKRAIVTLAPENSITFFENV</sequence>
<dbReference type="GeneID" id="38947096"/>
<dbReference type="SUPFAM" id="SSF54189">
    <property type="entry name" value="Ribosomal proteins S24e, L23 and L15e"/>
    <property type="match status" value="1"/>
</dbReference>